<keyword evidence="5 8" id="KW-0378">Hydrolase</keyword>
<comment type="caution">
    <text evidence="8">The sequence shown here is derived from an EMBL/GenBank/DDBJ whole genome shotgun (WGS) entry which is preliminary data.</text>
</comment>
<dbReference type="PANTHER" id="PTHR33938:SF15">
    <property type="entry name" value="FERULOYL ESTERASE B-RELATED"/>
    <property type="match status" value="1"/>
</dbReference>
<dbReference type="EMBL" id="JBDPZN010000004">
    <property type="protein sequence ID" value="MEO3683111.1"/>
    <property type="molecule type" value="Genomic_DNA"/>
</dbReference>
<keyword evidence="7" id="KW-1015">Disulfide bond</keyword>
<evidence type="ECO:0000256" key="5">
    <source>
        <dbReference type="ARBA" id="ARBA00022801"/>
    </source>
</evidence>
<keyword evidence="6" id="KW-0106">Calcium</keyword>
<comment type="similarity">
    <text evidence="1">Belongs to the tannase family.</text>
</comment>
<evidence type="ECO:0000256" key="3">
    <source>
        <dbReference type="ARBA" id="ARBA00022723"/>
    </source>
</evidence>
<dbReference type="PANTHER" id="PTHR33938">
    <property type="entry name" value="FERULOYL ESTERASE B-RELATED"/>
    <property type="match status" value="1"/>
</dbReference>
<gene>
    <name evidence="8" type="ORF">ABHN84_12510</name>
</gene>
<evidence type="ECO:0000256" key="7">
    <source>
        <dbReference type="ARBA" id="ARBA00023157"/>
    </source>
</evidence>
<evidence type="ECO:0000313" key="9">
    <source>
        <dbReference type="Proteomes" id="UP001477278"/>
    </source>
</evidence>
<evidence type="ECO:0000256" key="2">
    <source>
        <dbReference type="ARBA" id="ARBA00022487"/>
    </source>
</evidence>
<dbReference type="GO" id="GO:0016787">
    <property type="term" value="F:hydrolase activity"/>
    <property type="evidence" value="ECO:0007669"/>
    <property type="project" value="UniProtKB-KW"/>
</dbReference>
<dbReference type="PROSITE" id="PS51257">
    <property type="entry name" value="PROKAR_LIPOPROTEIN"/>
    <property type="match status" value="1"/>
</dbReference>
<keyword evidence="9" id="KW-1185">Reference proteome</keyword>
<keyword evidence="4" id="KW-0732">Signal</keyword>
<protein>
    <submittedName>
        <fullName evidence="8">Tannase/feruloyl esterase family alpha/beta hydrolase</fullName>
    </submittedName>
</protein>
<name>A0ABV0FUH6_9GAMM</name>
<dbReference type="RefSeq" id="WP_273057807.1">
    <property type="nucleotide sequence ID" value="NZ_JAACRJ010000005.1"/>
</dbReference>
<dbReference type="InterPro" id="IPR011118">
    <property type="entry name" value="Tannase/feruloyl_esterase"/>
</dbReference>
<evidence type="ECO:0000256" key="4">
    <source>
        <dbReference type="ARBA" id="ARBA00022729"/>
    </source>
</evidence>
<dbReference type="Proteomes" id="UP001477278">
    <property type="component" value="Unassembled WGS sequence"/>
</dbReference>
<evidence type="ECO:0000256" key="1">
    <source>
        <dbReference type="ARBA" id="ARBA00006249"/>
    </source>
</evidence>
<evidence type="ECO:0000256" key="6">
    <source>
        <dbReference type="ARBA" id="ARBA00022837"/>
    </source>
</evidence>
<accession>A0ABV0FUH6</accession>
<keyword evidence="3" id="KW-0479">Metal-binding</keyword>
<dbReference type="InterPro" id="IPR029058">
    <property type="entry name" value="AB_hydrolase_fold"/>
</dbReference>
<dbReference type="Gene3D" id="3.40.50.1820">
    <property type="entry name" value="alpha/beta hydrolase"/>
    <property type="match status" value="2"/>
</dbReference>
<keyword evidence="2" id="KW-0719">Serine esterase</keyword>
<dbReference type="GeneID" id="90569248"/>
<sequence length="578" mass="62594">MKTENLWIPLALAPLCIALYGCNSDSSTEGIPQLEAAIPASITSCATLATEFNYADTTIISAELIPAGDVEYDAGEIYPSPSHCLITGKMNERTGIGMDGDAEYAIGFEMRLPSDWNGRFYYQANGGLDGKVQKAVGRFLTSASKDSGALNKGFAVISSDTGHASATPMFGLDPQARLDYGYNAVAELTPMAKSLIETAYGKQPDRSYFGGCSNGGRHTMVAATRYADLYDGFLVGNPGFNLPKAAVSQLYGIQQYSSLVDIDVENVLASLQNGFTQEEFALVASKVAQQCDALDGASDGMVQDTYGCQDAFDLDRDVPTCPADRDGTCLTAAQKSVMTNIMSGPRNSNTDAAIYSDFPYDAGMGTNDYYNWEFFMAMMRDPGAVAFIFSTAPTPYNGSTELGAYEFVMPFDMDTDVERIYAIDDTYTQSGMTFMTPPNPTDLTVLRDRGAKIMVVHGTSDAVFSPNDTVNWYKGLQNVNENQADEFARLYLVPGMNHCGKGLATDRFDMLDSLVAWVEQGQAPESINASVRSENTELPANWSKTRTRPLCPFPQVATYSGTGNMEDAVNFICVTPEQ</sequence>
<proteinExistence type="inferred from homology"/>
<evidence type="ECO:0000313" key="8">
    <source>
        <dbReference type="EMBL" id="MEO3683111.1"/>
    </source>
</evidence>
<reference evidence="8 9" key="1">
    <citation type="submission" date="2024-05" db="EMBL/GenBank/DDBJ databases">
        <title>Genome sequencing of Marine Estuary Bacteria, Shewanella vesiculosa and S. baltica, and Pseudomonas syringae.</title>
        <authorList>
            <person name="Gurung A."/>
            <person name="Maclea K.S."/>
        </authorList>
    </citation>
    <scope>NUCLEOTIDE SEQUENCE [LARGE SCALE GENOMIC DNA]</scope>
    <source>
        <strain evidence="8 9">1A</strain>
    </source>
</reference>
<dbReference type="SUPFAM" id="SSF53474">
    <property type="entry name" value="alpha/beta-Hydrolases"/>
    <property type="match status" value="1"/>
</dbReference>
<organism evidence="8 9">
    <name type="scientific">Shewanella vesiculosa</name>
    <dbReference type="NCBI Taxonomy" id="518738"/>
    <lineage>
        <taxon>Bacteria</taxon>
        <taxon>Pseudomonadati</taxon>
        <taxon>Pseudomonadota</taxon>
        <taxon>Gammaproteobacteria</taxon>
        <taxon>Alteromonadales</taxon>
        <taxon>Shewanellaceae</taxon>
        <taxon>Shewanella</taxon>
    </lineage>
</organism>
<dbReference type="Pfam" id="PF07519">
    <property type="entry name" value="Tannase"/>
    <property type="match status" value="1"/>
</dbReference>